<feature type="transmembrane region" description="Helical" evidence="8">
    <location>
        <begin position="91"/>
        <end position="113"/>
    </location>
</feature>
<dbReference type="InterPro" id="IPR053877">
    <property type="entry name" value="RskA_N"/>
</dbReference>
<evidence type="ECO:0000256" key="8">
    <source>
        <dbReference type="RuleBase" id="RU363049"/>
    </source>
</evidence>
<keyword evidence="2 8" id="KW-1003">Cell membrane</keyword>
<evidence type="ECO:0000256" key="6">
    <source>
        <dbReference type="ARBA" id="ARBA00023136"/>
    </source>
</evidence>
<keyword evidence="3 8" id="KW-0812">Transmembrane</keyword>
<comment type="subcellular location">
    <subcellularLocation>
        <location evidence="1 8">Cell membrane</location>
        <topology evidence="1 8">Single-pass membrane protein</topology>
    </subcellularLocation>
</comment>
<evidence type="ECO:0000259" key="9">
    <source>
        <dbReference type="Pfam" id="PF10099"/>
    </source>
</evidence>
<gene>
    <name evidence="8 11" type="primary">rskA</name>
    <name evidence="11" type="ORF">BN971_02865</name>
</gene>
<comment type="similarity">
    <text evidence="8">Belongs to the anti-sigma-K factor family.</text>
</comment>
<dbReference type="GO" id="GO:0005886">
    <property type="term" value="C:plasma membrane"/>
    <property type="evidence" value="ECO:0007669"/>
    <property type="project" value="UniProtKB-SubCell"/>
</dbReference>
<evidence type="ECO:0000256" key="3">
    <source>
        <dbReference type="ARBA" id="ARBA00022692"/>
    </source>
</evidence>
<dbReference type="Pfam" id="PF10099">
    <property type="entry name" value="RskA_C"/>
    <property type="match status" value="1"/>
</dbReference>
<dbReference type="InterPro" id="IPR018764">
    <property type="entry name" value="RskA_C"/>
</dbReference>
<feature type="domain" description="Anti-sigma K factor RskA C-terminal" evidence="9">
    <location>
        <begin position="94"/>
        <end position="223"/>
    </location>
</feature>
<dbReference type="InterPro" id="IPR051474">
    <property type="entry name" value="Anti-sigma-K/W_factor"/>
</dbReference>
<evidence type="ECO:0000313" key="12">
    <source>
        <dbReference type="Proteomes" id="UP000198875"/>
    </source>
</evidence>
<evidence type="ECO:0000256" key="7">
    <source>
        <dbReference type="ARBA" id="ARBA00023163"/>
    </source>
</evidence>
<protein>
    <recommendedName>
        <fullName evidence="8">Anti-sigma-K factor RskA</fullName>
    </recommendedName>
    <alternativeName>
        <fullName evidence="8">Sigma-K anti-sigma factor RskA</fullName>
    </alternativeName>
</protein>
<evidence type="ECO:0000256" key="1">
    <source>
        <dbReference type="ARBA" id="ARBA00004162"/>
    </source>
</evidence>
<dbReference type="PANTHER" id="PTHR37461">
    <property type="entry name" value="ANTI-SIGMA-K FACTOR RSKA"/>
    <property type="match status" value="1"/>
</dbReference>
<evidence type="ECO:0000256" key="4">
    <source>
        <dbReference type="ARBA" id="ARBA00022989"/>
    </source>
</evidence>
<feature type="domain" description="Anti-sigma-K factor RskA N-terminal" evidence="10">
    <location>
        <begin position="9"/>
        <end position="56"/>
    </location>
</feature>
<dbReference type="InterPro" id="IPR041916">
    <property type="entry name" value="Anti_sigma_zinc_sf"/>
</dbReference>
<dbReference type="Gene3D" id="1.10.10.1320">
    <property type="entry name" value="Anti-sigma factor, zinc-finger domain"/>
    <property type="match status" value="1"/>
</dbReference>
<comment type="domain">
    <text evidence="8">The cytosolic domain interacts with sigma factor SigK.</text>
</comment>
<reference evidence="11 12" key="1">
    <citation type="submission" date="2015-03" db="EMBL/GenBank/DDBJ databases">
        <authorList>
            <person name="Murphy D."/>
        </authorList>
    </citation>
    <scope>NUCLEOTIDE SEQUENCE [LARGE SCALE GENOMIC DNA]</scope>
    <source>
        <strain evidence="11 12">DSM 44277</strain>
    </source>
</reference>
<accession>A0A0U0W9G1</accession>
<keyword evidence="6 8" id="KW-0472">Membrane</keyword>
<evidence type="ECO:0000256" key="5">
    <source>
        <dbReference type="ARBA" id="ARBA00023015"/>
    </source>
</evidence>
<name>A0A0U0W9G1_MYCBE</name>
<dbReference type="EMBL" id="CSTD01000002">
    <property type="protein sequence ID" value="CPR11578.1"/>
    <property type="molecule type" value="Genomic_DNA"/>
</dbReference>
<keyword evidence="5 8" id="KW-0805">Transcription regulation</keyword>
<evidence type="ECO:0000256" key="2">
    <source>
        <dbReference type="ARBA" id="ARBA00022475"/>
    </source>
</evidence>
<dbReference type="Proteomes" id="UP000198875">
    <property type="component" value="Unassembled WGS sequence"/>
</dbReference>
<proteinExistence type="inferred from homology"/>
<sequence>MTEPTDLELLELAAPYALDAVSDEERADIERRLAAAPRPVAAAFEDEVRGVRETLAVLSAATAVEPSEHLRAATLAAVQPRVKRQSRWRTAVLASAAAAVVVGAAAFGVGMLMRPQPASTLAEQVLAAPDVRTVSGALGGGTATVVFSHDRNAGVLVMNNVPPPSAGTVYQMWLIGAKGPTSAGTMDTAAVAPSTTATLTNLGPSTALAFTVEPGSGSRQPTGKFLAELPLT</sequence>
<evidence type="ECO:0000259" key="10">
    <source>
        <dbReference type="Pfam" id="PF22618"/>
    </source>
</evidence>
<comment type="function">
    <text evidence="8">An anti-sigma factor for extracytoplasmic function (ECF) sigma factor SigK. ECF sigma factors are held in an inactive form by an anti-sigma factor until released by regulated intramembrane proteolysis (RIP). RIP occurs when an extracytoplasmic signal triggers a concerted proteolytic cascade to transmit information and elicit cellular responses. The membrane-spanning regulatory substrate protein is first cut extracytoplasmically (site-1 protease, S1P), then within the membrane itself (site-2 protease, S2P, Rip1), while cytoplasmic proteases finish degrading the regulatory protein, liberating the sigma factor.</text>
</comment>
<dbReference type="PANTHER" id="PTHR37461:SF1">
    <property type="entry name" value="ANTI-SIGMA-K FACTOR RSKA"/>
    <property type="match status" value="1"/>
</dbReference>
<dbReference type="Pfam" id="PF22618">
    <property type="entry name" value="RskA_N"/>
    <property type="match status" value="1"/>
</dbReference>
<dbReference type="AlphaFoldDB" id="A0A0U0W9G1"/>
<dbReference type="GO" id="GO:0016989">
    <property type="term" value="F:sigma factor antagonist activity"/>
    <property type="evidence" value="ECO:0007669"/>
    <property type="project" value="TreeGrafter"/>
</dbReference>
<evidence type="ECO:0000313" key="11">
    <source>
        <dbReference type="EMBL" id="CPR11578.1"/>
    </source>
</evidence>
<keyword evidence="4 8" id="KW-1133">Transmembrane helix</keyword>
<dbReference type="OrthoDB" id="153510at2"/>
<keyword evidence="7 8" id="KW-0804">Transcription</keyword>
<dbReference type="GO" id="GO:0006417">
    <property type="term" value="P:regulation of translation"/>
    <property type="evidence" value="ECO:0007669"/>
    <property type="project" value="TreeGrafter"/>
</dbReference>
<dbReference type="RefSeq" id="WP_085183500.1">
    <property type="nucleotide sequence ID" value="NZ_CSTD01000002.1"/>
</dbReference>
<organism evidence="11 12">
    <name type="scientific">Mycobacterium bohemicum DSM 44277</name>
    <dbReference type="NCBI Taxonomy" id="1236609"/>
    <lineage>
        <taxon>Bacteria</taxon>
        <taxon>Bacillati</taxon>
        <taxon>Actinomycetota</taxon>
        <taxon>Actinomycetes</taxon>
        <taxon>Mycobacteriales</taxon>
        <taxon>Mycobacteriaceae</taxon>
        <taxon>Mycobacterium</taxon>
    </lineage>
</organism>